<dbReference type="CDD" id="cd06225">
    <property type="entry name" value="HAMP"/>
    <property type="match status" value="1"/>
</dbReference>
<protein>
    <submittedName>
        <fullName evidence="8">HAMP domain-containing protein</fullName>
    </submittedName>
</protein>
<evidence type="ECO:0000256" key="1">
    <source>
        <dbReference type="ARBA" id="ARBA00004370"/>
    </source>
</evidence>
<dbReference type="EMBL" id="SIXI01000008">
    <property type="protein sequence ID" value="TBO27961.1"/>
    <property type="molecule type" value="Genomic_DNA"/>
</dbReference>
<evidence type="ECO:0000256" key="3">
    <source>
        <dbReference type="ARBA" id="ARBA00029447"/>
    </source>
</evidence>
<evidence type="ECO:0000259" key="6">
    <source>
        <dbReference type="PROSITE" id="PS50111"/>
    </source>
</evidence>
<dbReference type="InterPro" id="IPR047347">
    <property type="entry name" value="YvaQ-like_sensor"/>
</dbReference>
<dbReference type="PANTHER" id="PTHR43531">
    <property type="entry name" value="PROTEIN ICFG"/>
    <property type="match status" value="1"/>
</dbReference>
<dbReference type="CDD" id="cd11386">
    <property type="entry name" value="MCP_signal"/>
    <property type="match status" value="1"/>
</dbReference>
<dbReference type="OrthoDB" id="9763018at2"/>
<dbReference type="Pfam" id="PF00672">
    <property type="entry name" value="HAMP"/>
    <property type="match status" value="1"/>
</dbReference>
<dbReference type="Gene3D" id="1.10.287.950">
    <property type="entry name" value="Methyl-accepting chemotaxis protein"/>
    <property type="match status" value="1"/>
</dbReference>
<dbReference type="InterPro" id="IPR004089">
    <property type="entry name" value="MCPsignal_dom"/>
</dbReference>
<dbReference type="SMART" id="SM00304">
    <property type="entry name" value="HAMP"/>
    <property type="match status" value="1"/>
</dbReference>
<evidence type="ECO:0000256" key="4">
    <source>
        <dbReference type="PROSITE-ProRule" id="PRU00284"/>
    </source>
</evidence>
<dbReference type="GO" id="GO:0004888">
    <property type="term" value="F:transmembrane signaling receptor activity"/>
    <property type="evidence" value="ECO:0007669"/>
    <property type="project" value="TreeGrafter"/>
</dbReference>
<keyword evidence="4" id="KW-0807">Transducer</keyword>
<accession>A0A4Q9H2D7</accession>
<dbReference type="PROSITE" id="PS50111">
    <property type="entry name" value="CHEMOTAXIS_TRANSDUC_2"/>
    <property type="match status" value="1"/>
</dbReference>
<evidence type="ECO:0000313" key="9">
    <source>
        <dbReference type="Proteomes" id="UP000292120"/>
    </source>
</evidence>
<feature type="transmembrane region" description="Helical" evidence="5">
    <location>
        <begin position="189"/>
        <end position="209"/>
    </location>
</feature>
<organism evidence="8 9">
    <name type="scientific">Aquabacterium lacunae</name>
    <dbReference type="NCBI Taxonomy" id="2528630"/>
    <lineage>
        <taxon>Bacteria</taxon>
        <taxon>Pseudomonadati</taxon>
        <taxon>Pseudomonadota</taxon>
        <taxon>Betaproteobacteria</taxon>
        <taxon>Burkholderiales</taxon>
        <taxon>Aquabacterium</taxon>
    </lineage>
</organism>
<evidence type="ECO:0000313" key="8">
    <source>
        <dbReference type="EMBL" id="TBO27961.1"/>
    </source>
</evidence>
<keyword evidence="2" id="KW-0488">Methylation</keyword>
<dbReference type="GO" id="GO:0006935">
    <property type="term" value="P:chemotaxis"/>
    <property type="evidence" value="ECO:0007669"/>
    <property type="project" value="TreeGrafter"/>
</dbReference>
<sequence length="523" mass="55282">MFLNRMKLGPRLTVGFGIVLALVLGIASVGWVKLNAITRGIEATRLADERARMADEWAGLTALNVNRTLAVAKSGSHEEVKAHFTPLMKATSARISELQKTLEGAAAGTPDEAVFADIAAKRKTYIESRDHIFQLLDIDDPGAKEALDSRLMPQAEAYLNTIRGFRESQEKLAIAVGAGAEADARRAQVAIAGLSVLCISAGLGFAWLVTRSVTRPLQKVVDVTHSIATGDLSKATRGIGDDEISNVLNRLEEMRTSLGRIVLEVRESTESIRVASTEVASGSLDLSGRTEQTASSLQQTASSMEEISTTVAHTAEAAGEARRMSVEAAAAAAKGGEVVAQVVSTMGEINERSRRIVDIISVIDGIAFQTNILALNAAVEAARAGEQGRGFAVVAGEVRSLAQRSAQAAKEIKGLITASAESVEAGTRLVEEAGTSMQHIVSSVQQVSSIVSDITHAANEQSNGIGLVNGAVSQLDQMTQQNAALVEQSAAAAESLKDQSHRLSDVVSVFRLAGDRHHSDRHL</sequence>
<feature type="transmembrane region" description="Helical" evidence="5">
    <location>
        <begin position="12"/>
        <end position="32"/>
    </location>
</feature>
<comment type="subcellular location">
    <subcellularLocation>
        <location evidence="1">Membrane</location>
    </subcellularLocation>
</comment>
<dbReference type="SUPFAM" id="SSF58104">
    <property type="entry name" value="Methyl-accepting chemotaxis protein (MCP) signaling domain"/>
    <property type="match status" value="1"/>
</dbReference>
<reference evidence="8 9" key="1">
    <citation type="submission" date="2019-02" db="EMBL/GenBank/DDBJ databases">
        <title>Aquabacterium sp. strain KMB7.</title>
        <authorList>
            <person name="Chen W.-M."/>
        </authorList>
    </citation>
    <scope>NUCLEOTIDE SEQUENCE [LARGE SCALE GENOMIC DNA]</scope>
    <source>
        <strain evidence="8 9">KMB7</strain>
    </source>
</reference>
<feature type="domain" description="HAMP" evidence="7">
    <location>
        <begin position="211"/>
        <end position="263"/>
    </location>
</feature>
<dbReference type="Pfam" id="PF00015">
    <property type="entry name" value="MCPsignal"/>
    <property type="match status" value="1"/>
</dbReference>
<feature type="domain" description="Methyl-accepting transducer" evidence="6">
    <location>
        <begin position="268"/>
        <end position="497"/>
    </location>
</feature>
<dbReference type="RefSeq" id="WP_130969230.1">
    <property type="nucleotide sequence ID" value="NZ_SIXI01000008.1"/>
</dbReference>
<keyword evidence="9" id="KW-1185">Reference proteome</keyword>
<comment type="caution">
    <text evidence="8">The sequence shown here is derived from an EMBL/GenBank/DDBJ whole genome shotgun (WGS) entry which is preliminary data.</text>
</comment>
<gene>
    <name evidence="8" type="ORF">EYS42_16155</name>
</gene>
<keyword evidence="5" id="KW-0812">Transmembrane</keyword>
<name>A0A4Q9H2D7_9BURK</name>
<comment type="similarity">
    <text evidence="3">Belongs to the methyl-accepting chemotaxis (MCP) protein family.</text>
</comment>
<dbReference type="AlphaFoldDB" id="A0A4Q9H2D7"/>
<evidence type="ECO:0000256" key="5">
    <source>
        <dbReference type="SAM" id="Phobius"/>
    </source>
</evidence>
<keyword evidence="5" id="KW-1133">Transmembrane helix</keyword>
<evidence type="ECO:0000256" key="2">
    <source>
        <dbReference type="ARBA" id="ARBA00022481"/>
    </source>
</evidence>
<evidence type="ECO:0000259" key="7">
    <source>
        <dbReference type="PROSITE" id="PS50885"/>
    </source>
</evidence>
<dbReference type="PANTHER" id="PTHR43531:SF14">
    <property type="entry name" value="METHYL-ACCEPTING CHEMOTAXIS PROTEIN I-RELATED"/>
    <property type="match status" value="1"/>
</dbReference>
<dbReference type="SMART" id="SM00283">
    <property type="entry name" value="MA"/>
    <property type="match status" value="1"/>
</dbReference>
<dbReference type="InterPro" id="IPR051310">
    <property type="entry name" value="MCP_chemotaxis"/>
</dbReference>
<dbReference type="GO" id="GO:0007165">
    <property type="term" value="P:signal transduction"/>
    <property type="evidence" value="ECO:0007669"/>
    <property type="project" value="UniProtKB-KW"/>
</dbReference>
<proteinExistence type="inferred from homology"/>
<dbReference type="InterPro" id="IPR003660">
    <property type="entry name" value="HAMP_dom"/>
</dbReference>
<dbReference type="FunFam" id="1.10.287.950:FF:000001">
    <property type="entry name" value="Methyl-accepting chemotaxis sensory transducer"/>
    <property type="match status" value="1"/>
</dbReference>
<dbReference type="CDD" id="cd19411">
    <property type="entry name" value="MCP2201-like_sensor"/>
    <property type="match status" value="1"/>
</dbReference>
<dbReference type="PROSITE" id="PS50885">
    <property type="entry name" value="HAMP"/>
    <property type="match status" value="1"/>
</dbReference>
<dbReference type="Proteomes" id="UP000292120">
    <property type="component" value="Unassembled WGS sequence"/>
</dbReference>
<dbReference type="GO" id="GO:0005886">
    <property type="term" value="C:plasma membrane"/>
    <property type="evidence" value="ECO:0007669"/>
    <property type="project" value="TreeGrafter"/>
</dbReference>
<keyword evidence="5" id="KW-0472">Membrane</keyword>